<reference evidence="3 4" key="1">
    <citation type="journal article" date="2015" name="Parasit. Vectors">
        <title>Draft genome of the scabies mite.</title>
        <authorList>
            <person name="Rider S.D.Jr."/>
            <person name="Morgan M.S."/>
            <person name="Arlian L.G."/>
        </authorList>
    </citation>
    <scope>NUCLEOTIDE SEQUENCE [LARGE SCALE GENOMIC DNA]</scope>
    <source>
        <strain evidence="3">Arlian Lab</strain>
    </source>
</reference>
<keyword evidence="2" id="KW-0732">Signal</keyword>
<dbReference type="VEuPathDB" id="VectorBase:SSCA007910"/>
<feature type="compositionally biased region" description="Low complexity" evidence="1">
    <location>
        <begin position="26"/>
        <end position="36"/>
    </location>
</feature>
<feature type="region of interest" description="Disordered" evidence="1">
    <location>
        <begin position="93"/>
        <end position="114"/>
    </location>
</feature>
<organism evidence="3 4">
    <name type="scientific">Sarcoptes scabiei</name>
    <name type="common">Itch mite</name>
    <name type="synonym">Acarus scabiei</name>
    <dbReference type="NCBI Taxonomy" id="52283"/>
    <lineage>
        <taxon>Eukaryota</taxon>
        <taxon>Metazoa</taxon>
        <taxon>Ecdysozoa</taxon>
        <taxon>Arthropoda</taxon>
        <taxon>Chelicerata</taxon>
        <taxon>Arachnida</taxon>
        <taxon>Acari</taxon>
        <taxon>Acariformes</taxon>
        <taxon>Sarcoptiformes</taxon>
        <taxon>Astigmata</taxon>
        <taxon>Psoroptidia</taxon>
        <taxon>Sarcoptoidea</taxon>
        <taxon>Sarcoptidae</taxon>
        <taxon>Sarcoptinae</taxon>
        <taxon>Sarcoptes</taxon>
    </lineage>
</organism>
<sequence length="258" mass="28664">MPSTLCALSLATLFALVASSLTESISSTTLSPPSFSNETETKSSIVETEFNDSKGRSFMSNGDDNHHLQRQSRIINDEKISIKGFIPIVGLSSNDDEKKSSSSENQYMSSVSNSNERNYYQQESVNHPSPYDDRNQLININSFQDVQPPHNVQPEDQRFIGSALQGLIGAARPGGLMNAISGLNNFARPQQTLNRKIDCICVPFYLCRNGYITGNGLSNRDFDHISSSQYQQRKNDLPIEDPYSAINERSLDATNNRV</sequence>
<comment type="caution">
    <text evidence="3">The sequence shown here is derived from an EMBL/GenBank/DDBJ whole genome shotgun (WGS) entry which is preliminary data.</text>
</comment>
<dbReference type="Proteomes" id="UP000616769">
    <property type="component" value="Unassembled WGS sequence"/>
</dbReference>
<protein>
    <submittedName>
        <fullName evidence="3">Uncharacterized protein</fullName>
    </submittedName>
</protein>
<dbReference type="OrthoDB" id="5949700at2759"/>
<evidence type="ECO:0000256" key="2">
    <source>
        <dbReference type="SAM" id="SignalP"/>
    </source>
</evidence>
<gene>
    <name evidence="3" type="ORF">QR98_0074350</name>
</gene>
<feature type="region of interest" description="Disordered" evidence="1">
    <location>
        <begin position="26"/>
        <end position="45"/>
    </location>
</feature>
<accession>A0A132ADH6</accession>
<dbReference type="AlphaFoldDB" id="A0A132ADH6"/>
<feature type="chain" id="PRO_5007287574" evidence="2">
    <location>
        <begin position="23"/>
        <end position="258"/>
    </location>
</feature>
<feature type="signal peptide" evidence="2">
    <location>
        <begin position="1"/>
        <end position="22"/>
    </location>
</feature>
<proteinExistence type="predicted"/>
<evidence type="ECO:0000256" key="1">
    <source>
        <dbReference type="SAM" id="MobiDB-lite"/>
    </source>
</evidence>
<evidence type="ECO:0000313" key="3">
    <source>
        <dbReference type="EMBL" id="KPM08909.1"/>
    </source>
</evidence>
<name>A0A132ADH6_SARSC</name>
<evidence type="ECO:0000313" key="4">
    <source>
        <dbReference type="Proteomes" id="UP000616769"/>
    </source>
</evidence>
<dbReference type="EMBL" id="JXLN01012867">
    <property type="protein sequence ID" value="KPM08909.1"/>
    <property type="molecule type" value="Genomic_DNA"/>
</dbReference>